<keyword evidence="3" id="KW-0862">Zinc</keyword>
<organism evidence="10 11">
    <name type="scientific">Solanum pennellii</name>
    <name type="common">Tomato</name>
    <name type="synonym">Lycopersicon pennellii</name>
    <dbReference type="NCBI Taxonomy" id="28526"/>
    <lineage>
        <taxon>Eukaryota</taxon>
        <taxon>Viridiplantae</taxon>
        <taxon>Streptophyta</taxon>
        <taxon>Embryophyta</taxon>
        <taxon>Tracheophyta</taxon>
        <taxon>Spermatophyta</taxon>
        <taxon>Magnoliopsida</taxon>
        <taxon>eudicotyledons</taxon>
        <taxon>Gunneridae</taxon>
        <taxon>Pentapetalae</taxon>
        <taxon>asterids</taxon>
        <taxon>lamiids</taxon>
        <taxon>Solanales</taxon>
        <taxon>Solanaceae</taxon>
        <taxon>Solanoideae</taxon>
        <taxon>Solaneae</taxon>
        <taxon>Solanum</taxon>
        <taxon>Solanum subgen. Lycopersicon</taxon>
    </lineage>
</organism>
<feature type="compositionally biased region" description="Basic and acidic residues" evidence="6">
    <location>
        <begin position="113"/>
        <end position="123"/>
    </location>
</feature>
<keyword evidence="5" id="KW-0175">Coiled coil</keyword>
<dbReference type="SUPFAM" id="SSF57756">
    <property type="entry name" value="Retrovirus zinc finger-like domains"/>
    <property type="match status" value="1"/>
</dbReference>
<evidence type="ECO:0000256" key="7">
    <source>
        <dbReference type="SAM" id="Phobius"/>
    </source>
</evidence>
<feature type="region of interest" description="Disordered" evidence="6">
    <location>
        <begin position="113"/>
        <end position="139"/>
    </location>
</feature>
<sequence length="356" mass="41028">MNTRRSAARRSEEEIANVGDQDDQVPPQDNQVPPLEKVTVGDQVLNVPPTMNDRDIRARNDRVSNTESQKGRGTSSPRKKQTCEKCGEKHYADCLVGMDNCFGCRKSGHKVRDCPNVKGKDKGSGLTQTSGSNDDAPKKNQFHALRSRGEHEVLRCGDRVMKKSELNKLCMDENNSMFNAEVRCKHGILLQMQTSWSNRNPGRRFWSCPHYEAINCNFFRWRDTERVDERSRFVIPKLVNRINELEKNYERVKMQLEQLDNSNIEQSKLEKIPLDEGESLRNRNENLNINSKEKVDNVKEMGELKDKKKMKGLKMKKTNEGCCFGKFLCCVMICFVVVFVSFLTQVGRYKDHMKLP</sequence>
<evidence type="ECO:0000313" key="11">
    <source>
        <dbReference type="RefSeq" id="XP_027772376.1"/>
    </source>
</evidence>
<dbReference type="InterPro" id="IPR001878">
    <property type="entry name" value="Znf_CCHC"/>
</dbReference>
<keyword evidence="10" id="KW-1185">Reference proteome</keyword>
<evidence type="ECO:0000256" key="2">
    <source>
        <dbReference type="ARBA" id="ARBA00022771"/>
    </source>
</evidence>
<feature type="compositionally biased region" description="Polar residues" evidence="6">
    <location>
        <begin position="65"/>
        <end position="76"/>
    </location>
</feature>
<dbReference type="InterPro" id="IPR036875">
    <property type="entry name" value="Znf_CCHC_sf"/>
</dbReference>
<proteinExistence type="predicted"/>
<dbReference type="PROSITE" id="PS50158">
    <property type="entry name" value="ZF_CCHC"/>
    <property type="match status" value="1"/>
</dbReference>
<reference evidence="10" key="1">
    <citation type="journal article" date="2014" name="Nat. Genet.">
        <title>The genome of the stress-tolerant wild tomato species Solanum pennellii.</title>
        <authorList>
            <person name="Bolger A."/>
            <person name="Scossa F."/>
            <person name="Bolger M.E."/>
            <person name="Lanz C."/>
            <person name="Maumus F."/>
            <person name="Tohge T."/>
            <person name="Quesneville H."/>
            <person name="Alseekh S."/>
            <person name="Sorensen I."/>
            <person name="Lichtenstein G."/>
            <person name="Fich E.A."/>
            <person name="Conte M."/>
            <person name="Keller H."/>
            <person name="Schneeberger K."/>
            <person name="Schwacke R."/>
            <person name="Ofner I."/>
            <person name="Vrebalov J."/>
            <person name="Xu Y."/>
            <person name="Osorio S."/>
            <person name="Aflitos S.A."/>
            <person name="Schijlen E."/>
            <person name="Jimenez-Gomez J.M."/>
            <person name="Ryngajllo M."/>
            <person name="Kimura S."/>
            <person name="Kumar R."/>
            <person name="Koenig D."/>
            <person name="Headland L.R."/>
            <person name="Maloof J.N."/>
            <person name="Sinha N."/>
            <person name="van Ham R.C."/>
            <person name="Lankhorst R.K."/>
            <person name="Mao L."/>
            <person name="Vogel A."/>
            <person name="Arsova B."/>
            <person name="Panstruga R."/>
            <person name="Fei Z."/>
            <person name="Rose J.K."/>
            <person name="Zamir D."/>
            <person name="Carrari F."/>
            <person name="Giovannoni J.J."/>
            <person name="Weigel D."/>
            <person name="Usadel B."/>
            <person name="Fernie A.R."/>
        </authorList>
    </citation>
    <scope>NUCLEOTIDE SEQUENCE [LARGE SCALE GENOMIC DNA]</scope>
    <source>
        <strain evidence="10">cv. LA0716</strain>
    </source>
</reference>
<evidence type="ECO:0000256" key="1">
    <source>
        <dbReference type="ARBA" id="ARBA00022723"/>
    </source>
</evidence>
<feature type="compositionally biased region" description="Low complexity" evidence="6">
    <location>
        <begin position="24"/>
        <end position="34"/>
    </location>
</feature>
<reference evidence="11" key="2">
    <citation type="submission" date="2025-08" db="UniProtKB">
        <authorList>
            <consortium name="RefSeq"/>
        </authorList>
    </citation>
    <scope>IDENTIFICATION</scope>
</reference>
<feature type="domain" description="GRF-type" evidence="9">
    <location>
        <begin position="184"/>
        <end position="225"/>
    </location>
</feature>
<evidence type="ECO:0000256" key="5">
    <source>
        <dbReference type="SAM" id="Coils"/>
    </source>
</evidence>
<dbReference type="InterPro" id="IPR010666">
    <property type="entry name" value="Znf_GRF"/>
</dbReference>
<gene>
    <name evidence="11" type="primary">LOC114076875</name>
</gene>
<dbReference type="Gene3D" id="4.10.60.10">
    <property type="entry name" value="Zinc finger, CCHC-type"/>
    <property type="match status" value="1"/>
</dbReference>
<keyword evidence="1" id="KW-0479">Metal-binding</keyword>
<evidence type="ECO:0000259" key="8">
    <source>
        <dbReference type="PROSITE" id="PS50158"/>
    </source>
</evidence>
<evidence type="ECO:0000313" key="10">
    <source>
        <dbReference type="Proteomes" id="UP000694930"/>
    </source>
</evidence>
<feature type="coiled-coil region" evidence="5">
    <location>
        <begin position="235"/>
        <end position="262"/>
    </location>
</feature>
<dbReference type="PROSITE" id="PS51999">
    <property type="entry name" value="ZF_GRF"/>
    <property type="match status" value="1"/>
</dbReference>
<evidence type="ECO:0000256" key="4">
    <source>
        <dbReference type="PROSITE-ProRule" id="PRU00047"/>
    </source>
</evidence>
<dbReference type="GeneID" id="114076875"/>
<keyword evidence="2 4" id="KW-0863">Zinc-finger</keyword>
<evidence type="ECO:0000256" key="6">
    <source>
        <dbReference type="SAM" id="MobiDB-lite"/>
    </source>
</evidence>
<feature type="transmembrane region" description="Helical" evidence="7">
    <location>
        <begin position="324"/>
        <end position="344"/>
    </location>
</feature>
<keyword evidence="7" id="KW-0472">Membrane</keyword>
<dbReference type="RefSeq" id="XP_027772376.1">
    <property type="nucleotide sequence ID" value="XM_027916575.1"/>
</dbReference>
<keyword evidence="7" id="KW-1133">Transmembrane helix</keyword>
<accession>A0ABM1V9F8</accession>
<dbReference type="Pfam" id="PF06839">
    <property type="entry name" value="Zn_ribbon_GRF"/>
    <property type="match status" value="1"/>
</dbReference>
<dbReference type="Proteomes" id="UP000694930">
    <property type="component" value="Chromosome 4"/>
</dbReference>
<feature type="compositionally biased region" description="Basic and acidic residues" evidence="6">
    <location>
        <begin position="52"/>
        <end position="64"/>
    </location>
</feature>
<keyword evidence="7" id="KW-0812">Transmembrane</keyword>
<feature type="region of interest" description="Disordered" evidence="6">
    <location>
        <begin position="1"/>
        <end position="82"/>
    </location>
</feature>
<name>A0ABM1V9F8_SOLPN</name>
<evidence type="ECO:0000259" key="9">
    <source>
        <dbReference type="PROSITE" id="PS51999"/>
    </source>
</evidence>
<feature type="domain" description="CCHC-type" evidence="8">
    <location>
        <begin position="101"/>
        <end position="116"/>
    </location>
</feature>
<protein>
    <submittedName>
        <fullName evidence="11">Uncharacterized protein LOC114076875</fullName>
    </submittedName>
</protein>
<evidence type="ECO:0000256" key="3">
    <source>
        <dbReference type="ARBA" id="ARBA00022833"/>
    </source>
</evidence>